<reference evidence="1" key="1">
    <citation type="submission" date="2021-02" db="EMBL/GenBank/DDBJ databases">
        <authorList>
            <consortium name="DOE Joint Genome Institute"/>
            <person name="Ahrendt S."/>
            <person name="Looney B.P."/>
            <person name="Miyauchi S."/>
            <person name="Morin E."/>
            <person name="Drula E."/>
            <person name="Courty P.E."/>
            <person name="Chicoki N."/>
            <person name="Fauchery L."/>
            <person name="Kohler A."/>
            <person name="Kuo A."/>
            <person name="Labutti K."/>
            <person name="Pangilinan J."/>
            <person name="Lipzen A."/>
            <person name="Riley R."/>
            <person name="Andreopoulos W."/>
            <person name="He G."/>
            <person name="Johnson J."/>
            <person name="Barry K.W."/>
            <person name="Grigoriev I.V."/>
            <person name="Nagy L."/>
            <person name="Hibbett D."/>
            <person name="Henrissat B."/>
            <person name="Matheny P.B."/>
            <person name="Labbe J."/>
            <person name="Martin F."/>
        </authorList>
    </citation>
    <scope>NUCLEOTIDE SEQUENCE</scope>
    <source>
        <strain evidence="1">EC-137</strain>
    </source>
</reference>
<name>A0ACB8QCU0_9AGAM</name>
<gene>
    <name evidence="1" type="ORF">K488DRAFT_34045</name>
</gene>
<keyword evidence="2" id="KW-1185">Reference proteome</keyword>
<sequence length="1383" mass="147521">DHWSDAPETFDGHAHDTIHEEILLDGADDHVDLDFGTRPKLTKVPTPPAIDSTVGPSPTSDSLAQPVFDNASSHSLPTVQVTEPRSPVTPQAHSAQVSSFPQASLENARSHLRAPVTGSSPSPTPSRRSLAHPRPAIVETARSPNRLSGFFSNLIHRRDGHGPVPPSPLSSTANDRAATPEGSGNASRASSPAPPRPATPPPCLPPPTLQELGLSLSVLTSDLSPSHFSTPPASGAFLSPHHLLLCHAQGLDVLPLVSPPAPQPYALIRRVPFKSVVVMEHRGVIVAIAGRRDGVRVYALDEVKKAVEWRLDVEIRRERERARREEAKRGGVSPRGSASIEKHSVPALSPAAKAKSLQRSSSFAATPSPRPPRKKSKTPPPAPTVLRRPPTPPQGYHSPPPSYRSPSPARLGLRAQSSAISLVPRRGSVTNVLGGALSRRGAEGNIAQTLVRDGSEKPDWQDASDDEEEAINALTAGPSGSQALDERTSAMAASSSTNSNLLTNPSAHQSRRLSTATLTPSSRRRPPELDLDAIGSTPVGPAPPSPTPTLLTLRQALMASPPSRPARPRGPLAHEDDGSAPSEDEEAHVSGGRTPTNERITFAEALQESRMPDLPPPGSTVPQDAILITNSHPIATSDEDMPPASPTNSARTRQSVDTQESTLTSRRRRRRWSIMDSIFTSTPSLAGAPAFPTSRPFPDSASAMSAASLTPSAPVRRPQSASGSGPSRAVGLSRSHSSMRMQTGARAVSAATTGRPSTAGGSISTTASTQNVPPLPTPPSRFLSRIIGSAFGVRRSEDRGSEIGIVTEARGDKKASTAPASATPAPKLEYVKLPGTKSALLIKAVETNKKSFLAILCGDNGEKVELFAGTYRTALGLSRTFILPDSPRSLELQLQGDDLVEVFLVFTQNVFGLEPATVRVREVRIGRAERRAARRRARELRGADDPQAVGADVETAPVEETTTVTVTVGVDPTAPAIAAGHEVAAAAGTVAAAGAPVNAASDAAQDELLAVAAAQMGPYTTFQQLPFSPNFPLAAIADEYIIPPTYPDFLDYRSQHEPERDPDVDLSQLQFTPPGLPVPPPPLPSNWYYQDPKGKVHGPWEAARMEMWYKDGLLPIDLPVRREEETMYMLLKDLRQQAIDPTQPFKSAPPLRSFPVEHSTPVPVDAAKPLLDPLSLLRQSRIFGPPALFYSTRGGHSTLIVDGRGRSVLKGRFVWTHDEEAEPVASGHGGRLGDVKRLEAFDVADRSVLVAMRQGGFEAVDFSDALLKPADASRHYLPQFTTTPSQVNRRSPFTWKIGMPVSTASHGPTSLLPLKGHSKLLHAPGKKHSTGPGKTPGRAEFGADGGDTEHTRDEVVYLGRRDDDVYICERNGGAFRILRLGPA</sequence>
<dbReference type="EMBL" id="MU273665">
    <property type="protein sequence ID" value="KAI0029621.1"/>
    <property type="molecule type" value="Genomic_DNA"/>
</dbReference>
<proteinExistence type="predicted"/>
<feature type="non-terminal residue" evidence="1">
    <location>
        <position position="1383"/>
    </location>
</feature>
<evidence type="ECO:0000313" key="2">
    <source>
        <dbReference type="Proteomes" id="UP000814128"/>
    </source>
</evidence>
<evidence type="ECO:0000313" key="1">
    <source>
        <dbReference type="EMBL" id="KAI0029621.1"/>
    </source>
</evidence>
<protein>
    <submittedName>
        <fullName evidence="1">Uncharacterized protein</fullName>
    </submittedName>
</protein>
<organism evidence="1 2">
    <name type="scientific">Vararia minispora EC-137</name>
    <dbReference type="NCBI Taxonomy" id="1314806"/>
    <lineage>
        <taxon>Eukaryota</taxon>
        <taxon>Fungi</taxon>
        <taxon>Dikarya</taxon>
        <taxon>Basidiomycota</taxon>
        <taxon>Agaricomycotina</taxon>
        <taxon>Agaricomycetes</taxon>
        <taxon>Russulales</taxon>
        <taxon>Lachnocladiaceae</taxon>
        <taxon>Vararia</taxon>
    </lineage>
</organism>
<reference evidence="1" key="2">
    <citation type="journal article" date="2022" name="New Phytol.">
        <title>Evolutionary transition to the ectomycorrhizal habit in the genomes of a hyperdiverse lineage of mushroom-forming fungi.</title>
        <authorList>
            <person name="Looney B."/>
            <person name="Miyauchi S."/>
            <person name="Morin E."/>
            <person name="Drula E."/>
            <person name="Courty P.E."/>
            <person name="Kohler A."/>
            <person name="Kuo A."/>
            <person name="LaButti K."/>
            <person name="Pangilinan J."/>
            <person name="Lipzen A."/>
            <person name="Riley R."/>
            <person name="Andreopoulos W."/>
            <person name="He G."/>
            <person name="Johnson J."/>
            <person name="Nolan M."/>
            <person name="Tritt A."/>
            <person name="Barry K.W."/>
            <person name="Grigoriev I.V."/>
            <person name="Nagy L.G."/>
            <person name="Hibbett D."/>
            <person name="Henrissat B."/>
            <person name="Matheny P.B."/>
            <person name="Labbe J."/>
            <person name="Martin F.M."/>
        </authorList>
    </citation>
    <scope>NUCLEOTIDE SEQUENCE</scope>
    <source>
        <strain evidence="1">EC-137</strain>
    </source>
</reference>
<comment type="caution">
    <text evidence="1">The sequence shown here is derived from an EMBL/GenBank/DDBJ whole genome shotgun (WGS) entry which is preliminary data.</text>
</comment>
<accession>A0ACB8QCU0</accession>
<feature type="non-terminal residue" evidence="1">
    <location>
        <position position="1"/>
    </location>
</feature>
<dbReference type="Proteomes" id="UP000814128">
    <property type="component" value="Unassembled WGS sequence"/>
</dbReference>